<feature type="compositionally biased region" description="Basic and acidic residues" evidence="1">
    <location>
        <begin position="66"/>
        <end position="75"/>
    </location>
</feature>
<dbReference type="Proteomes" id="UP000823775">
    <property type="component" value="Unassembled WGS sequence"/>
</dbReference>
<reference evidence="2 3" key="1">
    <citation type="journal article" date="2021" name="BMC Genomics">
        <title>Datura genome reveals duplications of psychoactive alkaloid biosynthetic genes and high mutation rate following tissue culture.</title>
        <authorList>
            <person name="Rajewski A."/>
            <person name="Carter-House D."/>
            <person name="Stajich J."/>
            <person name="Litt A."/>
        </authorList>
    </citation>
    <scope>NUCLEOTIDE SEQUENCE [LARGE SCALE GENOMIC DNA]</scope>
    <source>
        <strain evidence="2">AR-01</strain>
    </source>
</reference>
<name>A0ABS8WY85_DATST</name>
<comment type="caution">
    <text evidence="2">The sequence shown here is derived from an EMBL/GenBank/DDBJ whole genome shotgun (WGS) entry which is preliminary data.</text>
</comment>
<keyword evidence="3" id="KW-1185">Reference proteome</keyword>
<evidence type="ECO:0000313" key="2">
    <source>
        <dbReference type="EMBL" id="MCE3216960.1"/>
    </source>
</evidence>
<evidence type="ECO:0000256" key="1">
    <source>
        <dbReference type="SAM" id="MobiDB-lite"/>
    </source>
</evidence>
<organism evidence="2 3">
    <name type="scientific">Datura stramonium</name>
    <name type="common">Jimsonweed</name>
    <name type="synonym">Common thornapple</name>
    <dbReference type="NCBI Taxonomy" id="4076"/>
    <lineage>
        <taxon>Eukaryota</taxon>
        <taxon>Viridiplantae</taxon>
        <taxon>Streptophyta</taxon>
        <taxon>Embryophyta</taxon>
        <taxon>Tracheophyta</taxon>
        <taxon>Spermatophyta</taxon>
        <taxon>Magnoliopsida</taxon>
        <taxon>eudicotyledons</taxon>
        <taxon>Gunneridae</taxon>
        <taxon>Pentapetalae</taxon>
        <taxon>asterids</taxon>
        <taxon>lamiids</taxon>
        <taxon>Solanales</taxon>
        <taxon>Solanaceae</taxon>
        <taxon>Solanoideae</taxon>
        <taxon>Datureae</taxon>
        <taxon>Datura</taxon>
    </lineage>
</organism>
<gene>
    <name evidence="2" type="ORF">HAX54_009701</name>
</gene>
<feature type="compositionally biased region" description="Acidic residues" evidence="1">
    <location>
        <begin position="56"/>
        <end position="65"/>
    </location>
</feature>
<dbReference type="EMBL" id="JACEIK010015273">
    <property type="protein sequence ID" value="MCE3216960.1"/>
    <property type="molecule type" value="Genomic_DNA"/>
</dbReference>
<proteinExistence type="predicted"/>
<accession>A0ABS8WY85</accession>
<evidence type="ECO:0000313" key="3">
    <source>
        <dbReference type="Proteomes" id="UP000823775"/>
    </source>
</evidence>
<sequence length="92" mass="10444">MNLSKSLLKAKGSRWRWSPIGCIVAMDNKEGNLGWLAVASKDEQMAMDEDENHQALEDEQMAMDEDEKRGGDKNETMETTNFLLLLVYDTFG</sequence>
<protein>
    <submittedName>
        <fullName evidence="2">Uncharacterized protein</fullName>
    </submittedName>
</protein>
<feature type="region of interest" description="Disordered" evidence="1">
    <location>
        <begin position="56"/>
        <end position="75"/>
    </location>
</feature>